<evidence type="ECO:0000313" key="9">
    <source>
        <dbReference type="EMBL" id="GAA3874532.1"/>
    </source>
</evidence>
<proteinExistence type="predicted"/>
<feature type="transmembrane region" description="Helical" evidence="8">
    <location>
        <begin position="309"/>
        <end position="327"/>
    </location>
</feature>
<dbReference type="InterPro" id="IPR001851">
    <property type="entry name" value="ABC_transp_permease"/>
</dbReference>
<accession>A0ABP7KE94</accession>
<feature type="transmembrane region" description="Helical" evidence="8">
    <location>
        <begin position="253"/>
        <end position="271"/>
    </location>
</feature>
<evidence type="ECO:0000313" key="10">
    <source>
        <dbReference type="Proteomes" id="UP001501803"/>
    </source>
</evidence>
<evidence type="ECO:0000256" key="7">
    <source>
        <dbReference type="ARBA" id="ARBA00023136"/>
    </source>
</evidence>
<evidence type="ECO:0000256" key="6">
    <source>
        <dbReference type="ARBA" id="ARBA00022989"/>
    </source>
</evidence>
<evidence type="ECO:0000256" key="8">
    <source>
        <dbReference type="SAM" id="Phobius"/>
    </source>
</evidence>
<reference evidence="10" key="1">
    <citation type="journal article" date="2019" name="Int. J. Syst. Evol. Microbiol.">
        <title>The Global Catalogue of Microorganisms (GCM) 10K type strain sequencing project: providing services to taxonomists for standard genome sequencing and annotation.</title>
        <authorList>
            <consortium name="The Broad Institute Genomics Platform"/>
            <consortium name="The Broad Institute Genome Sequencing Center for Infectious Disease"/>
            <person name="Wu L."/>
            <person name="Ma J."/>
        </authorList>
    </citation>
    <scope>NUCLEOTIDE SEQUENCE [LARGE SCALE GENOMIC DNA]</scope>
    <source>
        <strain evidence="10">JCM 17021</strain>
    </source>
</reference>
<name>A0ABP7KE94_9MICO</name>
<feature type="transmembrane region" description="Helical" evidence="8">
    <location>
        <begin position="98"/>
        <end position="121"/>
    </location>
</feature>
<feature type="transmembrane region" description="Helical" evidence="8">
    <location>
        <begin position="178"/>
        <end position="198"/>
    </location>
</feature>
<comment type="caution">
    <text evidence="9">The sequence shown here is derived from an EMBL/GenBank/DDBJ whole genome shotgun (WGS) entry which is preliminary data.</text>
</comment>
<dbReference type="PANTHER" id="PTHR32196:SF21">
    <property type="entry name" value="ABC TRANSPORTER PERMEASE PROTEIN YPHD-RELATED"/>
    <property type="match status" value="1"/>
</dbReference>
<dbReference type="PANTHER" id="PTHR32196">
    <property type="entry name" value="ABC TRANSPORTER PERMEASE PROTEIN YPHD-RELATED-RELATED"/>
    <property type="match status" value="1"/>
</dbReference>
<feature type="transmembrane region" description="Helical" evidence="8">
    <location>
        <begin position="283"/>
        <end position="303"/>
    </location>
</feature>
<keyword evidence="2" id="KW-0813">Transport</keyword>
<evidence type="ECO:0000256" key="4">
    <source>
        <dbReference type="ARBA" id="ARBA00022519"/>
    </source>
</evidence>
<dbReference type="RefSeq" id="WP_345064745.1">
    <property type="nucleotide sequence ID" value="NZ_BAABCN010000003.1"/>
</dbReference>
<feature type="transmembrane region" description="Helical" evidence="8">
    <location>
        <begin position="128"/>
        <end position="147"/>
    </location>
</feature>
<feature type="transmembrane region" description="Helical" evidence="8">
    <location>
        <begin position="229"/>
        <end position="247"/>
    </location>
</feature>
<evidence type="ECO:0000256" key="1">
    <source>
        <dbReference type="ARBA" id="ARBA00004651"/>
    </source>
</evidence>
<protein>
    <submittedName>
        <fullName evidence="9">ABC transporter permease</fullName>
    </submittedName>
</protein>
<dbReference type="Pfam" id="PF02653">
    <property type="entry name" value="BPD_transp_2"/>
    <property type="match status" value="1"/>
</dbReference>
<organism evidence="9 10">
    <name type="scientific">Leifsonia kafniensis</name>
    <dbReference type="NCBI Taxonomy" id="475957"/>
    <lineage>
        <taxon>Bacteria</taxon>
        <taxon>Bacillati</taxon>
        <taxon>Actinomycetota</taxon>
        <taxon>Actinomycetes</taxon>
        <taxon>Micrococcales</taxon>
        <taxon>Microbacteriaceae</taxon>
        <taxon>Leifsonia</taxon>
    </lineage>
</organism>
<keyword evidence="7 8" id="KW-0472">Membrane</keyword>
<feature type="transmembrane region" description="Helical" evidence="8">
    <location>
        <begin position="20"/>
        <end position="42"/>
    </location>
</feature>
<gene>
    <name evidence="9" type="ORF">GCM10022381_16620</name>
</gene>
<evidence type="ECO:0000256" key="2">
    <source>
        <dbReference type="ARBA" id="ARBA00022448"/>
    </source>
</evidence>
<evidence type="ECO:0000256" key="3">
    <source>
        <dbReference type="ARBA" id="ARBA00022475"/>
    </source>
</evidence>
<keyword evidence="3" id="KW-1003">Cell membrane</keyword>
<keyword evidence="4" id="KW-0997">Cell inner membrane</keyword>
<feature type="transmembrane region" description="Helical" evidence="8">
    <location>
        <begin position="54"/>
        <end position="78"/>
    </location>
</feature>
<dbReference type="Proteomes" id="UP001501803">
    <property type="component" value="Unassembled WGS sequence"/>
</dbReference>
<comment type="subcellular location">
    <subcellularLocation>
        <location evidence="1">Cell membrane</location>
        <topology evidence="1">Multi-pass membrane protein</topology>
    </subcellularLocation>
</comment>
<keyword evidence="10" id="KW-1185">Reference proteome</keyword>
<dbReference type="EMBL" id="BAABCN010000003">
    <property type="protein sequence ID" value="GAA3874532.1"/>
    <property type="molecule type" value="Genomic_DNA"/>
</dbReference>
<evidence type="ECO:0000256" key="5">
    <source>
        <dbReference type="ARBA" id="ARBA00022692"/>
    </source>
</evidence>
<sequence length="342" mass="36848">MKTSPFRAVFNRPFTAMEKYLLGIIVAYILIVAVKNPLFFSVETLFDMLRSGSGVMILAIGVLIVLISGGIDVSFTAIAVVSGYTSVKLMLALGVNNILFAFIVSIVVGCLLGSINALIIYRFKLPTLIVTLGTASAYHGLMAMVLGTKSFPTGAMPQALVEFGSTDLLVINSNTGRYGLTVFLPIVIAVLVITWFILYRTMLGRQVFAVGSNEESASRLGINIFRTKLFVYCYSGALSGLMGIIYFSELKYVNPVSLVGTELMIIAAVVIGGAKLTGGEGTILGTILGIVVVQLFQSTLVFLGLGSSWNDLFFGAVLLMSLGVMYYRQRIQDRKNLVFATS</sequence>
<dbReference type="CDD" id="cd06579">
    <property type="entry name" value="TM_PBP1_transp_AraH_like"/>
    <property type="match status" value="1"/>
</dbReference>
<keyword evidence="5 8" id="KW-0812">Transmembrane</keyword>
<keyword evidence="6 8" id="KW-1133">Transmembrane helix</keyword>